<evidence type="ECO:0000313" key="2">
    <source>
        <dbReference type="Proteomes" id="UP001162992"/>
    </source>
</evidence>
<sequence>MAGRGRIVHTLGVRGVPGVGVLPPGYVALGPRPGMVGQQQTLIPTQVLVDQKLATQHSEIQRLLTENQRLAATHVALRQELTVTQQEVQRLQQALTGVQAEKEAQVRGLLEKQSKMETELLAVETLKADLLQARADATKLNAVRQDFANQIQTLTQELQRARADVQQVPALQTENEALRQELQRARTAFDYEKKAITDQVEQRQAMEKNLVSMAREVEKLRAELTISDKRAHAGGNLGGAFSGAYTASELGLSSLSDPYGLHQIVGVENGAPYGTALSSAWTAYDLQRAGLPLRR</sequence>
<accession>A0ACC2BL05</accession>
<keyword evidence="2" id="KW-1185">Reference proteome</keyword>
<dbReference type="EMBL" id="CM055105">
    <property type="protein sequence ID" value="KAJ7530378.1"/>
    <property type="molecule type" value="Genomic_DNA"/>
</dbReference>
<proteinExistence type="predicted"/>
<dbReference type="Proteomes" id="UP001162992">
    <property type="component" value="Chromosome 14"/>
</dbReference>
<organism evidence="1 2">
    <name type="scientific">Diphasiastrum complanatum</name>
    <name type="common">Issler's clubmoss</name>
    <name type="synonym">Lycopodium complanatum</name>
    <dbReference type="NCBI Taxonomy" id="34168"/>
    <lineage>
        <taxon>Eukaryota</taxon>
        <taxon>Viridiplantae</taxon>
        <taxon>Streptophyta</taxon>
        <taxon>Embryophyta</taxon>
        <taxon>Tracheophyta</taxon>
        <taxon>Lycopodiopsida</taxon>
        <taxon>Lycopodiales</taxon>
        <taxon>Lycopodiaceae</taxon>
        <taxon>Lycopodioideae</taxon>
        <taxon>Diphasiastrum</taxon>
    </lineage>
</organism>
<gene>
    <name evidence="1" type="ORF">O6H91_14G001900</name>
</gene>
<comment type="caution">
    <text evidence="1">The sequence shown here is derived from an EMBL/GenBank/DDBJ whole genome shotgun (WGS) entry which is preliminary data.</text>
</comment>
<evidence type="ECO:0000313" key="1">
    <source>
        <dbReference type="EMBL" id="KAJ7530378.1"/>
    </source>
</evidence>
<protein>
    <submittedName>
        <fullName evidence="1">Uncharacterized protein</fullName>
    </submittedName>
</protein>
<name>A0ACC2BL05_DIPCM</name>
<reference evidence="2" key="1">
    <citation type="journal article" date="2024" name="Proc. Natl. Acad. Sci. U.S.A.">
        <title>Extraordinary preservation of gene collinearity over three hundred million years revealed in homosporous lycophytes.</title>
        <authorList>
            <person name="Li C."/>
            <person name="Wickell D."/>
            <person name="Kuo L.Y."/>
            <person name="Chen X."/>
            <person name="Nie B."/>
            <person name="Liao X."/>
            <person name="Peng D."/>
            <person name="Ji J."/>
            <person name="Jenkins J."/>
            <person name="Williams M."/>
            <person name="Shu S."/>
            <person name="Plott C."/>
            <person name="Barry K."/>
            <person name="Rajasekar S."/>
            <person name="Grimwood J."/>
            <person name="Han X."/>
            <person name="Sun S."/>
            <person name="Hou Z."/>
            <person name="He W."/>
            <person name="Dai G."/>
            <person name="Sun C."/>
            <person name="Schmutz J."/>
            <person name="Leebens-Mack J.H."/>
            <person name="Li F.W."/>
            <person name="Wang L."/>
        </authorList>
    </citation>
    <scope>NUCLEOTIDE SEQUENCE [LARGE SCALE GENOMIC DNA]</scope>
    <source>
        <strain evidence="2">cv. PW_Plant_1</strain>
    </source>
</reference>